<accession>A0A452R2V2</accession>
<dbReference type="STRING" id="9643.ENSUAMP00000012552"/>
<protein>
    <submittedName>
        <fullName evidence="2">Uncharacterized protein</fullName>
    </submittedName>
</protein>
<name>A0A452R2V2_URSAM</name>
<evidence type="ECO:0000313" key="2">
    <source>
        <dbReference type="Ensembl" id="ENSUAMP00000012552.1"/>
    </source>
</evidence>
<reference evidence="2" key="3">
    <citation type="submission" date="2025-09" db="UniProtKB">
        <authorList>
            <consortium name="Ensembl"/>
        </authorList>
    </citation>
    <scope>IDENTIFICATION</scope>
</reference>
<feature type="region of interest" description="Disordered" evidence="1">
    <location>
        <begin position="1"/>
        <end position="44"/>
    </location>
</feature>
<reference evidence="2" key="2">
    <citation type="submission" date="2025-08" db="UniProtKB">
        <authorList>
            <consortium name="Ensembl"/>
        </authorList>
    </citation>
    <scope>IDENTIFICATION</scope>
</reference>
<dbReference type="Ensembl" id="ENSUAMT00000014105.1">
    <property type="protein sequence ID" value="ENSUAMP00000012552.1"/>
    <property type="gene ID" value="ENSUAMG00000010159.1"/>
</dbReference>
<evidence type="ECO:0000313" key="3">
    <source>
        <dbReference type="Proteomes" id="UP000291022"/>
    </source>
</evidence>
<keyword evidence="3" id="KW-1185">Reference proteome</keyword>
<organism evidence="2 3">
    <name type="scientific">Ursus americanus</name>
    <name type="common">American black bear</name>
    <name type="synonym">Euarctos americanus</name>
    <dbReference type="NCBI Taxonomy" id="9643"/>
    <lineage>
        <taxon>Eukaryota</taxon>
        <taxon>Metazoa</taxon>
        <taxon>Chordata</taxon>
        <taxon>Craniata</taxon>
        <taxon>Vertebrata</taxon>
        <taxon>Euteleostomi</taxon>
        <taxon>Mammalia</taxon>
        <taxon>Eutheria</taxon>
        <taxon>Laurasiatheria</taxon>
        <taxon>Carnivora</taxon>
        <taxon>Caniformia</taxon>
        <taxon>Ursidae</taxon>
        <taxon>Ursus</taxon>
    </lineage>
</organism>
<dbReference type="AlphaFoldDB" id="A0A452R2V2"/>
<sequence>MSPNENANSPAACLNRFRNKGKDSTEDVTSPLEGNHNDHGTANWSVDDIVKGMHSNSLESHLQATQAAGKLG</sequence>
<evidence type="ECO:0000256" key="1">
    <source>
        <dbReference type="SAM" id="MobiDB-lite"/>
    </source>
</evidence>
<proteinExistence type="predicted"/>
<dbReference type="Proteomes" id="UP000291022">
    <property type="component" value="Unassembled WGS sequence"/>
</dbReference>
<reference evidence="3" key="1">
    <citation type="submission" date="2016-06" db="EMBL/GenBank/DDBJ databases">
        <title>De novo assembly and RNA-Seq shows season-dependent expression and editing in black bear kidneys.</title>
        <authorList>
            <person name="Korstanje R."/>
            <person name="Srivastava A."/>
            <person name="Sarsani V.K."/>
            <person name="Sheehan S.M."/>
            <person name="Seger R.L."/>
            <person name="Barter M.E."/>
            <person name="Lindqvist C."/>
            <person name="Brody L.C."/>
            <person name="Mullikin J.C."/>
        </authorList>
    </citation>
    <scope>NUCLEOTIDE SEQUENCE [LARGE SCALE GENOMIC DNA]</scope>
</reference>